<keyword evidence="2" id="KW-1185">Reference proteome</keyword>
<gene>
    <name evidence="1" type="ORF">GCM10011379_18330</name>
</gene>
<dbReference type="Proteomes" id="UP000627292">
    <property type="component" value="Unassembled WGS sequence"/>
</dbReference>
<comment type="caution">
    <text evidence="1">The sequence shown here is derived from an EMBL/GenBank/DDBJ whole genome shotgun (WGS) entry which is preliminary data.</text>
</comment>
<accession>A0A917MWQ8</accession>
<evidence type="ECO:0008006" key="3">
    <source>
        <dbReference type="Google" id="ProtNLM"/>
    </source>
</evidence>
<dbReference type="AlphaFoldDB" id="A0A917MWQ8"/>
<protein>
    <recommendedName>
        <fullName evidence="3">Lipocalin-like domain-containing protein</fullName>
    </recommendedName>
</protein>
<reference evidence="1" key="2">
    <citation type="submission" date="2020-09" db="EMBL/GenBank/DDBJ databases">
        <authorList>
            <person name="Sun Q."/>
            <person name="Zhou Y."/>
        </authorList>
    </citation>
    <scope>NUCLEOTIDE SEQUENCE</scope>
    <source>
        <strain evidence="1">CGMCC 1.15290</strain>
    </source>
</reference>
<proteinExistence type="predicted"/>
<evidence type="ECO:0000313" key="2">
    <source>
        <dbReference type="Proteomes" id="UP000627292"/>
    </source>
</evidence>
<organism evidence="1 2">
    <name type="scientific">Filimonas zeae</name>
    <dbReference type="NCBI Taxonomy" id="1737353"/>
    <lineage>
        <taxon>Bacteria</taxon>
        <taxon>Pseudomonadati</taxon>
        <taxon>Bacteroidota</taxon>
        <taxon>Chitinophagia</taxon>
        <taxon>Chitinophagales</taxon>
        <taxon>Chitinophagaceae</taxon>
        <taxon>Filimonas</taxon>
    </lineage>
</organism>
<dbReference type="EMBL" id="BMIB01000002">
    <property type="protein sequence ID" value="GGH65321.1"/>
    <property type="molecule type" value="Genomic_DNA"/>
</dbReference>
<reference evidence="1" key="1">
    <citation type="journal article" date="2014" name="Int. J. Syst. Evol. Microbiol.">
        <title>Complete genome sequence of Corynebacterium casei LMG S-19264T (=DSM 44701T), isolated from a smear-ripened cheese.</title>
        <authorList>
            <consortium name="US DOE Joint Genome Institute (JGI-PGF)"/>
            <person name="Walter F."/>
            <person name="Albersmeier A."/>
            <person name="Kalinowski J."/>
            <person name="Ruckert C."/>
        </authorList>
    </citation>
    <scope>NUCLEOTIDE SEQUENCE</scope>
    <source>
        <strain evidence="1">CGMCC 1.15290</strain>
    </source>
</reference>
<sequence length="177" mass="19711">MHSPNVNPFLRVKEAGIVEPVKNMNRKTITYTLTTLLMGALAGLNACSTKTEDYPVDPTLQLIAAHEWKIKDIKVPAHNGGDSVISKNCHINGAHIFFSLNNQYSFEDSTFGGCDTTVFPYDKGVWGLKIARDSMLFAGTKNKFMYGMKLLMVNNDSLRLRYLDSTAFVVKTVTLVK</sequence>
<evidence type="ECO:0000313" key="1">
    <source>
        <dbReference type="EMBL" id="GGH65321.1"/>
    </source>
</evidence>
<name>A0A917MWQ8_9BACT</name>